<organism evidence="1 2">
    <name type="scientific">Daldinia eschscholtzii</name>
    <dbReference type="NCBI Taxonomy" id="292717"/>
    <lineage>
        <taxon>Eukaryota</taxon>
        <taxon>Fungi</taxon>
        <taxon>Dikarya</taxon>
        <taxon>Ascomycota</taxon>
        <taxon>Pezizomycotina</taxon>
        <taxon>Sordariomycetes</taxon>
        <taxon>Xylariomycetidae</taxon>
        <taxon>Xylariales</taxon>
        <taxon>Hypoxylaceae</taxon>
        <taxon>Daldinia</taxon>
    </lineage>
</organism>
<dbReference type="EMBL" id="JBANMG010000001">
    <property type="protein sequence ID" value="KAK6957586.1"/>
    <property type="molecule type" value="Genomic_DNA"/>
</dbReference>
<evidence type="ECO:0000313" key="1">
    <source>
        <dbReference type="EMBL" id="KAK6957586.1"/>
    </source>
</evidence>
<evidence type="ECO:0000313" key="2">
    <source>
        <dbReference type="Proteomes" id="UP001369815"/>
    </source>
</evidence>
<gene>
    <name evidence="1" type="ORF">Daesc_000373</name>
</gene>
<name>A0AAX6MYI5_9PEZI</name>
<accession>A0AAX6MYI5</accession>
<comment type="caution">
    <text evidence="1">The sequence shown here is derived from an EMBL/GenBank/DDBJ whole genome shotgun (WGS) entry which is preliminary data.</text>
</comment>
<evidence type="ECO:0008006" key="3">
    <source>
        <dbReference type="Google" id="ProtNLM"/>
    </source>
</evidence>
<proteinExistence type="predicted"/>
<reference evidence="1 2" key="1">
    <citation type="journal article" date="2024" name="Front Chem Biol">
        <title>Unveiling the potential of Daldinia eschscholtzii MFLUCC 19-0629 through bioactivity and bioinformatics studies for enhanced sustainable agriculture production.</title>
        <authorList>
            <person name="Brooks S."/>
            <person name="Weaver J.A."/>
            <person name="Klomchit A."/>
            <person name="Alharthi S.A."/>
            <person name="Onlamun T."/>
            <person name="Nurani R."/>
            <person name="Vong T.K."/>
            <person name="Alberti F."/>
            <person name="Greco C."/>
        </authorList>
    </citation>
    <scope>NUCLEOTIDE SEQUENCE [LARGE SCALE GENOMIC DNA]</scope>
    <source>
        <strain evidence="1">MFLUCC 19-0629</strain>
    </source>
</reference>
<dbReference type="AlphaFoldDB" id="A0AAX6MYI5"/>
<keyword evidence="2" id="KW-1185">Reference proteome</keyword>
<protein>
    <recommendedName>
        <fullName evidence="3">Molybdenum cofactor sulfurase</fullName>
    </recommendedName>
</protein>
<dbReference type="Proteomes" id="UP001369815">
    <property type="component" value="Unassembled WGS sequence"/>
</dbReference>
<sequence>MDDGARPIGRAPFIVRASLGAMSTKQDVDTFLDFLRTTFLEDGQDWTSSTQTTARTPRAEAFAFDLPVNYTTSNFPDVREVPRPRPMLHHFSSAPEATPRVNPLAMHDLIHGLATVK</sequence>